<dbReference type="PANTHER" id="PTHR47784:SF5">
    <property type="entry name" value="STEROL UPTAKE CONTROL PROTEIN 2"/>
    <property type="match status" value="1"/>
</dbReference>
<keyword evidence="5" id="KW-1185">Reference proteome</keyword>
<evidence type="ECO:0000313" key="5">
    <source>
        <dbReference type="Proteomes" id="UP000235786"/>
    </source>
</evidence>
<dbReference type="InterPro" id="IPR053157">
    <property type="entry name" value="Sterol_Uptake_Regulator"/>
</dbReference>
<dbReference type="EMBL" id="KZ613939">
    <property type="protein sequence ID" value="PMD46888.1"/>
    <property type="molecule type" value="Genomic_DNA"/>
</dbReference>
<dbReference type="SMART" id="SM00066">
    <property type="entry name" value="GAL4"/>
    <property type="match status" value="1"/>
</dbReference>
<evidence type="ECO:0000313" key="4">
    <source>
        <dbReference type="EMBL" id="PMD46888.1"/>
    </source>
</evidence>
<accession>A0A2J6S7Z9</accession>
<reference evidence="4 5" key="1">
    <citation type="submission" date="2016-04" db="EMBL/GenBank/DDBJ databases">
        <title>A degradative enzymes factory behind the ericoid mycorrhizal symbiosis.</title>
        <authorList>
            <consortium name="DOE Joint Genome Institute"/>
            <person name="Martino E."/>
            <person name="Morin E."/>
            <person name="Grelet G."/>
            <person name="Kuo A."/>
            <person name="Kohler A."/>
            <person name="Daghino S."/>
            <person name="Barry K."/>
            <person name="Choi C."/>
            <person name="Cichocki N."/>
            <person name="Clum A."/>
            <person name="Copeland A."/>
            <person name="Hainaut M."/>
            <person name="Haridas S."/>
            <person name="Labutti K."/>
            <person name="Lindquist E."/>
            <person name="Lipzen A."/>
            <person name="Khouja H.-R."/>
            <person name="Murat C."/>
            <person name="Ohm R."/>
            <person name="Olson A."/>
            <person name="Spatafora J."/>
            <person name="Veneault-Fourrey C."/>
            <person name="Henrissat B."/>
            <person name="Grigoriev I."/>
            <person name="Martin F."/>
            <person name="Perotto S."/>
        </authorList>
    </citation>
    <scope>NUCLEOTIDE SEQUENCE [LARGE SCALE GENOMIC DNA]</scope>
    <source>
        <strain evidence="4 5">F</strain>
    </source>
</reference>
<protein>
    <recommendedName>
        <fullName evidence="3">Zn(2)-C6 fungal-type domain-containing protein</fullName>
    </recommendedName>
</protein>
<dbReference type="Proteomes" id="UP000235786">
    <property type="component" value="Unassembled WGS sequence"/>
</dbReference>
<dbReference type="PROSITE" id="PS00463">
    <property type="entry name" value="ZN2_CY6_FUNGAL_1"/>
    <property type="match status" value="1"/>
</dbReference>
<feature type="region of interest" description="Disordered" evidence="2">
    <location>
        <begin position="51"/>
        <end position="71"/>
    </location>
</feature>
<gene>
    <name evidence="4" type="ORF">L207DRAFT_417355</name>
</gene>
<dbReference type="GO" id="GO:0008270">
    <property type="term" value="F:zinc ion binding"/>
    <property type="evidence" value="ECO:0007669"/>
    <property type="project" value="InterPro"/>
</dbReference>
<feature type="domain" description="Zn(2)-C6 fungal-type" evidence="3">
    <location>
        <begin position="18"/>
        <end position="48"/>
    </location>
</feature>
<name>A0A2J6S7Z9_HYAVF</name>
<dbReference type="CDD" id="cd00067">
    <property type="entry name" value="GAL4"/>
    <property type="match status" value="1"/>
</dbReference>
<dbReference type="GO" id="GO:0001228">
    <property type="term" value="F:DNA-binding transcription activator activity, RNA polymerase II-specific"/>
    <property type="evidence" value="ECO:0007669"/>
    <property type="project" value="TreeGrafter"/>
</dbReference>
<evidence type="ECO:0000256" key="1">
    <source>
        <dbReference type="ARBA" id="ARBA00023242"/>
    </source>
</evidence>
<dbReference type="OrthoDB" id="416217at2759"/>
<dbReference type="SUPFAM" id="SSF57701">
    <property type="entry name" value="Zn2/Cys6 DNA-binding domain"/>
    <property type="match status" value="1"/>
</dbReference>
<proteinExistence type="predicted"/>
<dbReference type="STRING" id="1149755.A0A2J6S7Z9"/>
<evidence type="ECO:0000259" key="3">
    <source>
        <dbReference type="PROSITE" id="PS50048"/>
    </source>
</evidence>
<dbReference type="AlphaFoldDB" id="A0A2J6S7Z9"/>
<dbReference type="PROSITE" id="PS50048">
    <property type="entry name" value="ZN2_CY6_FUNGAL_2"/>
    <property type="match status" value="1"/>
</dbReference>
<organism evidence="4 5">
    <name type="scientific">Hyaloscypha variabilis (strain UAMH 11265 / GT02V1 / F)</name>
    <name type="common">Meliniomyces variabilis</name>
    <dbReference type="NCBI Taxonomy" id="1149755"/>
    <lineage>
        <taxon>Eukaryota</taxon>
        <taxon>Fungi</taxon>
        <taxon>Dikarya</taxon>
        <taxon>Ascomycota</taxon>
        <taxon>Pezizomycotina</taxon>
        <taxon>Leotiomycetes</taxon>
        <taxon>Helotiales</taxon>
        <taxon>Hyaloscyphaceae</taxon>
        <taxon>Hyaloscypha</taxon>
        <taxon>Hyaloscypha variabilis</taxon>
    </lineage>
</organism>
<dbReference type="InterPro" id="IPR001138">
    <property type="entry name" value="Zn2Cys6_DnaBD"/>
</dbReference>
<dbReference type="Pfam" id="PF00172">
    <property type="entry name" value="Zn_clus"/>
    <property type="match status" value="1"/>
</dbReference>
<dbReference type="PANTHER" id="PTHR47784">
    <property type="entry name" value="STEROL UPTAKE CONTROL PROTEIN 2"/>
    <property type="match status" value="1"/>
</dbReference>
<evidence type="ECO:0000256" key="2">
    <source>
        <dbReference type="SAM" id="MobiDB-lite"/>
    </source>
</evidence>
<sequence length="387" mass="43771">MRPIVDKARRSHHKRRTGCKECKARKVKCDESKPSCRTCVKRKAQCSFTSSTLDERGSNDGSPTSSEPPRIRELSPLTLNLANLELLHHFTTVTCFTFSSDPITQTIWRVLAPQNGLSHEFVLHSLLAVAGLHLAFLNLSKSTFYTAQAMLHHHASSTVARPMVSSLTSGNSSSLFLFSVLTSYFALASPRLTANSKSSIPRKEASIPAWLFLIQGTRSILERKADIIRSSIFSTMILNQQDLKIWGAAAMKNDAFQSLRELISSSFTEHRLSLTATATCSTALEQLAKMFTVAYEQVGSNDYTRQILLWMMIIPDAFITLMQDRNPEALCIFGYYCVLLKKLDSLWFIHGWSEDLIENIYWLLDERYRGYIVWPMQEIGWVPESDV</sequence>
<dbReference type="InterPro" id="IPR036864">
    <property type="entry name" value="Zn2-C6_fun-type_DNA-bd_sf"/>
</dbReference>
<keyword evidence="1" id="KW-0539">Nucleus</keyword>
<dbReference type="Gene3D" id="4.10.240.10">
    <property type="entry name" value="Zn(2)-C6 fungal-type DNA-binding domain"/>
    <property type="match status" value="1"/>
</dbReference>